<dbReference type="Proteomes" id="UP000028900">
    <property type="component" value="Unassembled WGS sequence"/>
</dbReference>
<evidence type="ECO:0000313" key="2">
    <source>
        <dbReference type="EMBL" id="GAK73554.1"/>
    </source>
</evidence>
<evidence type="ECO:0000256" key="1">
    <source>
        <dbReference type="SAM" id="Phobius"/>
    </source>
</evidence>
<gene>
    <name evidence="2" type="ORF">OYV_00330</name>
</gene>
<keyword evidence="3" id="KW-1185">Reference proteome</keyword>
<sequence>MDLRKYFNQVKVFFAKTNAYFTKNKVYRYLNYLLVGVSLVVLGWLHVQVFSETKQEGDVLRASTFSGMIPICLRSEKASAQNSVVSTGGERLTGFEVLLMRDVAK</sequence>
<dbReference type="RefSeq" id="WP_042067542.1">
    <property type="nucleotide sequence ID" value="NZ_BBIY01000002.1"/>
</dbReference>
<name>A0ABQ0J1S6_9MOLU</name>
<comment type="caution">
    <text evidence="2">The sequence shown here is derived from an EMBL/GenBank/DDBJ whole genome shotgun (WGS) entry which is preliminary data.</text>
</comment>
<keyword evidence="1" id="KW-0472">Membrane</keyword>
<dbReference type="EMBL" id="BBIY01000002">
    <property type="protein sequence ID" value="GAK73554.1"/>
    <property type="molecule type" value="Genomic_DNA"/>
</dbReference>
<proteinExistence type="predicted"/>
<keyword evidence="1" id="KW-1133">Transmembrane helix</keyword>
<reference evidence="3" key="1">
    <citation type="journal article" date="2014" name="Genome Announc.">
        <title>Draft Genome Sequence of ''Candidatus Phytoplasma asteris'' Strain OY-V, an Unculturable Plant-Pathogenic Bacterium.</title>
        <authorList>
            <person name="Kakizawa S."/>
            <person name="Makino A."/>
            <person name="Ishii Y."/>
            <person name="Tamaki H."/>
            <person name="Kamagata Y."/>
        </authorList>
    </citation>
    <scope>NUCLEOTIDE SEQUENCE [LARGE SCALE GENOMIC DNA]</scope>
    <source>
        <strain evidence="3">OY-V</strain>
    </source>
</reference>
<keyword evidence="1" id="KW-0812">Transmembrane</keyword>
<accession>A0ABQ0J1S6</accession>
<organism evidence="2 3">
    <name type="scientific">'Chrysanthemum coronarium' phytoplasma</name>
    <dbReference type="NCBI Taxonomy" id="1520703"/>
    <lineage>
        <taxon>Bacteria</taxon>
        <taxon>Bacillati</taxon>
        <taxon>Mycoplasmatota</taxon>
        <taxon>Mollicutes</taxon>
        <taxon>Acholeplasmatales</taxon>
        <taxon>Acholeplasmataceae</taxon>
        <taxon>Candidatus Phytoplasma</taxon>
        <taxon>16SrI (Aster yellows group)</taxon>
    </lineage>
</organism>
<protein>
    <submittedName>
        <fullName evidence="2">Uncharacterized protein</fullName>
    </submittedName>
</protein>
<feature type="transmembrane region" description="Helical" evidence="1">
    <location>
        <begin position="29"/>
        <end position="47"/>
    </location>
</feature>
<evidence type="ECO:0000313" key="3">
    <source>
        <dbReference type="Proteomes" id="UP000028900"/>
    </source>
</evidence>
<reference evidence="2 3" key="2">
    <citation type="journal article" date="2014" name="Genome Announc.">
        <title>Draft Genome Sequence of 'Candidatus Phytoplasma asteris' Strain OY-V, an Unculturable Plant-Pathogenic Bacterium.</title>
        <authorList>
            <person name="Kakizawa S."/>
            <person name="Makino A."/>
            <person name="Ishii Y."/>
            <person name="Tamaki H."/>
            <person name="Kamagata Y."/>
        </authorList>
    </citation>
    <scope>NUCLEOTIDE SEQUENCE [LARGE SCALE GENOMIC DNA]</scope>
    <source>
        <strain evidence="2 3">OY-V</strain>
    </source>
</reference>